<evidence type="ECO:0000256" key="1">
    <source>
        <dbReference type="SAM" id="Phobius"/>
    </source>
</evidence>
<dbReference type="Proteomes" id="UP000009359">
    <property type="component" value="Unassembled WGS sequence"/>
</dbReference>
<keyword evidence="4" id="KW-1185">Reference proteome</keyword>
<keyword evidence="1" id="KW-0812">Transmembrane</keyword>
<evidence type="ECO:0000313" key="4">
    <source>
        <dbReference type="Proteomes" id="UP000009359"/>
    </source>
</evidence>
<feature type="domain" description="AsmA" evidence="2">
    <location>
        <begin position="368"/>
        <end position="537"/>
    </location>
</feature>
<dbReference type="Pfam" id="PF05170">
    <property type="entry name" value="AsmA"/>
    <property type="match status" value="2"/>
</dbReference>
<dbReference type="EMBL" id="AMQK01000005">
    <property type="protein sequence ID" value="EKS45740.1"/>
    <property type="molecule type" value="Genomic_DNA"/>
</dbReference>
<accession>A0ABN0IH65</accession>
<proteinExistence type="predicted"/>
<gene>
    <name evidence="3" type="ORF">BbINS_01383</name>
</gene>
<sequence length="626" mass="69542">MRAKIVKFLSGIFFAVVFLFGAAVIILPYIVSTDAIRIRLAQDLSAWTGYNVQLRDPPRLDLFPYPKAFLSGVTLTQKIDDNAPLMEAESIEVDLSLIDLLWKRVSFSETRIIRPQFVIEKPVKTIADFFDTLSQSQGALGLTIRSAREVVMHNPDQPDVEHLLRQPFGRVVIKNGVLVYRDSVSDVAEKITGLNATMDWPESTRAARFRANAHWRGELTELIINADQALLLLAGGKSPLKISMNSLRGGITFVGQAQLSEYYVVDGKVSVRSPGWDQTLAWIGGREFFGHKFKIPIVWESHFLAQPTCIQMNNVTFTMGAANARGALEFNFQNSVPIIIGSLAFDNLDLSLLESTLLSVEEKNKFFDTTIFNRIGLDVRLSAPRAKVGNVELTNLAAAIQLKNGRGIFDLGNANLFGGSIQSNIQIIPNDKKVRIEGRTSGTSIDTKAVSDTLGFIPFVQAKTNFIMTTQVLAGRWSEILAKMQGQLTLNMSTGRLIGYDLDNLQKKLLKNEKFLLVNDGGVSTVFDRLDVKAKFASDAITTLTLSMDTTNWNLFIQKPTTLSVAKSKQNKQILRAELQSNNRSETVCKDIQCLTNSLVWSLAFSLDPTEQALGNFFVKKNIHEN</sequence>
<keyword evidence="1" id="KW-1133">Transmembrane helix</keyword>
<dbReference type="InterPro" id="IPR052894">
    <property type="entry name" value="AsmA-related"/>
</dbReference>
<evidence type="ECO:0000259" key="2">
    <source>
        <dbReference type="Pfam" id="PF05170"/>
    </source>
</evidence>
<dbReference type="InterPro" id="IPR007844">
    <property type="entry name" value="AsmA"/>
</dbReference>
<keyword evidence="1" id="KW-0472">Membrane</keyword>
<evidence type="ECO:0000313" key="3">
    <source>
        <dbReference type="EMBL" id="EKS45740.1"/>
    </source>
</evidence>
<feature type="transmembrane region" description="Helical" evidence="1">
    <location>
        <begin position="12"/>
        <end position="31"/>
    </location>
</feature>
<dbReference type="PANTHER" id="PTHR30441">
    <property type="entry name" value="DUF748 DOMAIN-CONTAINING PROTEIN"/>
    <property type="match status" value="1"/>
</dbReference>
<name>A0ABN0IH65_BARBA</name>
<reference evidence="3 4" key="1">
    <citation type="journal article" date="2013" name="Genome Announc.">
        <title>Whole Genome Sequencing and Comparative Analysis of Bartonella bacilliformis Strain INS, the Causative Agent of Carrion's Disease.</title>
        <authorList>
            <person name="Tarazona D."/>
            <person name="Padilla C."/>
            <person name="Caceres O."/>
            <person name="Montenegro J.D."/>
            <person name="Bailon H."/>
            <person name="Ventura G."/>
            <person name="Mendoza G."/>
            <person name="Anaya E."/>
            <person name="Guio H."/>
        </authorList>
    </citation>
    <scope>NUCLEOTIDE SEQUENCE [LARGE SCALE GENOMIC DNA]</scope>
    <source>
        <strain evidence="3 4">INS</strain>
    </source>
</reference>
<dbReference type="GeneID" id="4685031"/>
<feature type="domain" description="AsmA" evidence="2">
    <location>
        <begin position="4"/>
        <end position="199"/>
    </location>
</feature>
<organism evidence="3 4">
    <name type="scientific">Bartonella bacilliformis INS</name>
    <dbReference type="NCBI Taxonomy" id="1206782"/>
    <lineage>
        <taxon>Bacteria</taxon>
        <taxon>Pseudomonadati</taxon>
        <taxon>Pseudomonadota</taxon>
        <taxon>Alphaproteobacteria</taxon>
        <taxon>Hyphomicrobiales</taxon>
        <taxon>Bartonellaceae</taxon>
        <taxon>Bartonella</taxon>
    </lineage>
</organism>
<protein>
    <submittedName>
        <fullName evidence="3">AsmA family protein</fullName>
    </submittedName>
</protein>
<dbReference type="PANTHER" id="PTHR30441:SF4">
    <property type="entry name" value="PROTEIN ASMA"/>
    <property type="match status" value="1"/>
</dbReference>
<dbReference type="RefSeq" id="WP_005766199.1">
    <property type="nucleotide sequence ID" value="NZ_AMQK01000005.1"/>
</dbReference>
<comment type="caution">
    <text evidence="3">The sequence shown here is derived from an EMBL/GenBank/DDBJ whole genome shotgun (WGS) entry which is preliminary data.</text>
</comment>